<dbReference type="Pfam" id="PF06271">
    <property type="entry name" value="RDD"/>
    <property type="match status" value="1"/>
</dbReference>
<evidence type="ECO:0000256" key="6">
    <source>
        <dbReference type="SAM" id="Phobius"/>
    </source>
</evidence>
<evidence type="ECO:0000256" key="2">
    <source>
        <dbReference type="ARBA" id="ARBA00022475"/>
    </source>
</evidence>
<evidence type="ECO:0000256" key="4">
    <source>
        <dbReference type="ARBA" id="ARBA00022989"/>
    </source>
</evidence>
<proteinExistence type="predicted"/>
<evidence type="ECO:0000313" key="8">
    <source>
        <dbReference type="EMBL" id="RCK58603.1"/>
    </source>
</evidence>
<evidence type="ECO:0000313" key="9">
    <source>
        <dbReference type="Proteomes" id="UP000253508"/>
    </source>
</evidence>
<dbReference type="PANTHER" id="PTHR36115:SF6">
    <property type="entry name" value="PROLINE-RICH ANTIGEN HOMOLOG"/>
    <property type="match status" value="1"/>
</dbReference>
<comment type="subcellular location">
    <subcellularLocation>
        <location evidence="1">Cell membrane</location>
        <topology evidence="1">Multi-pass membrane protein</topology>
    </subcellularLocation>
</comment>
<organism evidence="8 9">
    <name type="scientific">Microbacterium sorbitolivorans</name>
    <dbReference type="NCBI Taxonomy" id="1867410"/>
    <lineage>
        <taxon>Bacteria</taxon>
        <taxon>Bacillati</taxon>
        <taxon>Actinomycetota</taxon>
        <taxon>Actinomycetes</taxon>
        <taxon>Micrococcales</taxon>
        <taxon>Microbacteriaceae</taxon>
        <taxon>Microbacterium</taxon>
    </lineage>
</organism>
<feature type="transmembrane region" description="Helical" evidence="6">
    <location>
        <begin position="37"/>
        <end position="57"/>
    </location>
</feature>
<keyword evidence="5 6" id="KW-0472">Membrane</keyword>
<dbReference type="EMBL" id="QORO01000003">
    <property type="protein sequence ID" value="RCK58603.1"/>
    <property type="molecule type" value="Genomic_DNA"/>
</dbReference>
<keyword evidence="9" id="KW-1185">Reference proteome</keyword>
<comment type="caution">
    <text evidence="8">The sequence shown here is derived from an EMBL/GenBank/DDBJ whole genome shotgun (WGS) entry which is preliminary data.</text>
</comment>
<sequence>MHTMIGRRSLAYVIDLGLIAIISALVWWLVASLSDGSAGWFAGIASVALLLLVYCILQSRGGTPGMLVAKVRLASEETGDRLAFWRVVVRNIVWAAGCAIVIGGFSVFFDSLGRGRGWHDKSVGAVVVSRTAFSGPATGSIKPVTGPTATASKATMVAGKDQPRTKSGGVPLVDTATLRIASQTTGPTKEPRAITRTSLSAMEAQRASRRKTMNVLAVFGGAVVIVAVVIALIVINL</sequence>
<name>A0A367XYD0_9MICO</name>
<dbReference type="Proteomes" id="UP000253508">
    <property type="component" value="Unassembled WGS sequence"/>
</dbReference>
<accession>A0A367XYD0</accession>
<dbReference type="RefSeq" id="WP_114118207.1">
    <property type="nucleotide sequence ID" value="NZ_BMHU01000002.1"/>
</dbReference>
<feature type="transmembrane region" description="Helical" evidence="6">
    <location>
        <begin position="12"/>
        <end position="31"/>
    </location>
</feature>
<feature type="domain" description="RDD" evidence="7">
    <location>
        <begin position="5"/>
        <end position="121"/>
    </location>
</feature>
<feature type="transmembrane region" description="Helical" evidence="6">
    <location>
        <begin position="215"/>
        <end position="235"/>
    </location>
</feature>
<dbReference type="InterPro" id="IPR010432">
    <property type="entry name" value="RDD"/>
</dbReference>
<dbReference type="PANTHER" id="PTHR36115">
    <property type="entry name" value="PROLINE-RICH ANTIGEN HOMOLOG-RELATED"/>
    <property type="match status" value="1"/>
</dbReference>
<evidence type="ECO:0000256" key="5">
    <source>
        <dbReference type="ARBA" id="ARBA00023136"/>
    </source>
</evidence>
<evidence type="ECO:0000256" key="3">
    <source>
        <dbReference type="ARBA" id="ARBA00022692"/>
    </source>
</evidence>
<dbReference type="OrthoDB" id="3254248at2"/>
<protein>
    <submittedName>
        <fullName evidence="8">RDD family protein</fullName>
    </submittedName>
</protein>
<evidence type="ECO:0000256" key="1">
    <source>
        <dbReference type="ARBA" id="ARBA00004651"/>
    </source>
</evidence>
<keyword evidence="3 6" id="KW-0812">Transmembrane</keyword>
<keyword evidence="2" id="KW-1003">Cell membrane</keyword>
<evidence type="ECO:0000259" key="7">
    <source>
        <dbReference type="Pfam" id="PF06271"/>
    </source>
</evidence>
<gene>
    <name evidence="8" type="ORF">DTO57_10625</name>
</gene>
<reference evidence="8 9" key="1">
    <citation type="submission" date="2018-07" db="EMBL/GenBank/DDBJ databases">
        <title>Microbacterium endoborsara sp. nov., a novel actinobacterium isolated from Borszczowia aralocaspica.</title>
        <authorList>
            <person name="An D."/>
        </authorList>
    </citation>
    <scope>NUCLEOTIDE SEQUENCE [LARGE SCALE GENOMIC DNA]</scope>
    <source>
        <strain evidence="8 9">C1.15228</strain>
    </source>
</reference>
<dbReference type="InterPro" id="IPR051791">
    <property type="entry name" value="Pra-immunoreactive"/>
</dbReference>
<dbReference type="GO" id="GO:0005886">
    <property type="term" value="C:plasma membrane"/>
    <property type="evidence" value="ECO:0007669"/>
    <property type="project" value="UniProtKB-SubCell"/>
</dbReference>
<dbReference type="AlphaFoldDB" id="A0A367XYD0"/>
<keyword evidence="4 6" id="KW-1133">Transmembrane helix</keyword>